<dbReference type="SUPFAM" id="SSF55729">
    <property type="entry name" value="Acyl-CoA N-acyltransferases (Nat)"/>
    <property type="match status" value="1"/>
</dbReference>
<accession>A0A1M6AS85</accession>
<dbReference type="InterPro" id="IPR016181">
    <property type="entry name" value="Acyl_CoA_acyltransferase"/>
</dbReference>
<name>A0A1M6AS85_9CLOT</name>
<feature type="domain" description="N-acetyltransferase" evidence="3">
    <location>
        <begin position="112"/>
        <end position="242"/>
    </location>
</feature>
<keyword evidence="2" id="KW-0012">Acyltransferase</keyword>
<gene>
    <name evidence="4" type="ORF">SAMN02745941_03746</name>
</gene>
<proteinExistence type="predicted"/>
<keyword evidence="1 4" id="KW-0808">Transferase</keyword>
<sequence>MLYLEELSMNAWPAIQTILYDGWILRFANGYTKRANSINPVYFSNENIHDKIEECEKIFKEKNIPIVFKITPKIFPNNLDKILESKGYLVKDITRFQTLDIEESDFEVSHNIKIEDDFNGGWLEAFCKLNKLSEENKNTIEKMFNNIISEKFFVSILDEDKVVGCTLGVLERNHVGIFDVIVDENHRNKGLGEKLIKATLRKAKDNGGEKAYLQVVDNNISAINLYKKIGFKEIYKYWYRIK</sequence>
<dbReference type="AlphaFoldDB" id="A0A1M6AS85"/>
<dbReference type="InterPro" id="IPR050680">
    <property type="entry name" value="YpeA/RimI_acetyltransf"/>
</dbReference>
<protein>
    <submittedName>
        <fullName evidence="4">Acetyltransferase (GNAT) family protein</fullName>
    </submittedName>
</protein>
<dbReference type="PANTHER" id="PTHR43420">
    <property type="entry name" value="ACETYLTRANSFERASE"/>
    <property type="match status" value="1"/>
</dbReference>
<evidence type="ECO:0000259" key="3">
    <source>
        <dbReference type="PROSITE" id="PS51186"/>
    </source>
</evidence>
<dbReference type="PANTHER" id="PTHR43420:SF12">
    <property type="entry name" value="N-ACETYLTRANSFERASE DOMAIN-CONTAINING PROTEIN"/>
    <property type="match status" value="1"/>
</dbReference>
<dbReference type="CDD" id="cd04301">
    <property type="entry name" value="NAT_SF"/>
    <property type="match status" value="1"/>
</dbReference>
<evidence type="ECO:0000313" key="4">
    <source>
        <dbReference type="EMBL" id="SHI39330.1"/>
    </source>
</evidence>
<dbReference type="GO" id="GO:0016747">
    <property type="term" value="F:acyltransferase activity, transferring groups other than amino-acyl groups"/>
    <property type="evidence" value="ECO:0007669"/>
    <property type="project" value="InterPro"/>
</dbReference>
<evidence type="ECO:0000256" key="1">
    <source>
        <dbReference type="ARBA" id="ARBA00022679"/>
    </source>
</evidence>
<dbReference type="EMBL" id="FQXU01000013">
    <property type="protein sequence ID" value="SHI39330.1"/>
    <property type="molecule type" value="Genomic_DNA"/>
</dbReference>
<reference evidence="4 5" key="1">
    <citation type="submission" date="2016-11" db="EMBL/GenBank/DDBJ databases">
        <authorList>
            <person name="Jaros S."/>
            <person name="Januszkiewicz K."/>
            <person name="Wedrychowicz H."/>
        </authorList>
    </citation>
    <scope>NUCLEOTIDE SEQUENCE [LARGE SCALE GENOMIC DNA]</scope>
    <source>
        <strain evidence="4 5">DSM 6191</strain>
    </source>
</reference>
<evidence type="ECO:0000313" key="5">
    <source>
        <dbReference type="Proteomes" id="UP000184241"/>
    </source>
</evidence>
<dbReference type="Gene3D" id="3.40.630.30">
    <property type="match status" value="1"/>
</dbReference>
<dbReference type="Proteomes" id="UP000184241">
    <property type="component" value="Unassembled WGS sequence"/>
</dbReference>
<dbReference type="InterPro" id="IPR056935">
    <property type="entry name" value="Rv0428c-like_C"/>
</dbReference>
<dbReference type="RefSeq" id="WP_073022028.1">
    <property type="nucleotide sequence ID" value="NZ_FQXU01000013.1"/>
</dbReference>
<dbReference type="Pfam" id="PF24553">
    <property type="entry name" value="Rv0428c_C"/>
    <property type="match status" value="1"/>
</dbReference>
<organism evidence="4 5">
    <name type="scientific">Clostridium intestinale DSM 6191</name>
    <dbReference type="NCBI Taxonomy" id="1121320"/>
    <lineage>
        <taxon>Bacteria</taxon>
        <taxon>Bacillati</taxon>
        <taxon>Bacillota</taxon>
        <taxon>Clostridia</taxon>
        <taxon>Eubacteriales</taxon>
        <taxon>Clostridiaceae</taxon>
        <taxon>Clostridium</taxon>
    </lineage>
</organism>
<evidence type="ECO:0000256" key="2">
    <source>
        <dbReference type="ARBA" id="ARBA00023315"/>
    </source>
</evidence>
<dbReference type="InterPro" id="IPR000182">
    <property type="entry name" value="GNAT_dom"/>
</dbReference>
<dbReference type="PROSITE" id="PS51186">
    <property type="entry name" value="GNAT"/>
    <property type="match status" value="1"/>
</dbReference>